<dbReference type="SMART" id="SM00387">
    <property type="entry name" value="HATPase_c"/>
    <property type="match status" value="1"/>
</dbReference>
<dbReference type="Pfam" id="PF02518">
    <property type="entry name" value="HATPase_c"/>
    <property type="match status" value="1"/>
</dbReference>
<dbReference type="Pfam" id="PF00512">
    <property type="entry name" value="HisKA"/>
    <property type="match status" value="1"/>
</dbReference>
<keyword evidence="9" id="KW-0418">Kinase</keyword>
<dbReference type="STRING" id="425514.SAMN05443550_109180"/>
<dbReference type="PANTHER" id="PTHR45339:SF1">
    <property type="entry name" value="HYBRID SIGNAL TRANSDUCTION HISTIDINE KINASE J"/>
    <property type="match status" value="1"/>
</dbReference>
<dbReference type="Gene3D" id="3.40.50.2300">
    <property type="match status" value="1"/>
</dbReference>
<dbReference type="Gene3D" id="1.10.287.130">
    <property type="match status" value="1"/>
</dbReference>
<keyword evidence="4" id="KW-0902">Two-component regulatory system</keyword>
<evidence type="ECO:0000256" key="2">
    <source>
        <dbReference type="ARBA" id="ARBA00012438"/>
    </source>
</evidence>
<dbReference type="RefSeq" id="WP_090558516.1">
    <property type="nucleotide sequence ID" value="NZ_FNRA01000009.1"/>
</dbReference>
<dbReference type="EMBL" id="FNRA01000009">
    <property type="protein sequence ID" value="SEB06727.1"/>
    <property type="molecule type" value="Genomic_DNA"/>
</dbReference>
<evidence type="ECO:0000313" key="9">
    <source>
        <dbReference type="EMBL" id="SEB06727.1"/>
    </source>
</evidence>
<dbReference type="Gene3D" id="3.30.565.10">
    <property type="entry name" value="Histidine kinase-like ATPase, C-terminal domain"/>
    <property type="match status" value="1"/>
</dbReference>
<keyword evidence="6" id="KW-0472">Membrane</keyword>
<dbReference type="CDD" id="cd17546">
    <property type="entry name" value="REC_hyHK_CKI1_RcsC-like"/>
    <property type="match status" value="1"/>
</dbReference>
<keyword evidence="6" id="KW-0812">Transmembrane</keyword>
<keyword evidence="3 5" id="KW-0597">Phosphoprotein</keyword>
<dbReference type="AlphaFoldDB" id="A0A1H4GBA4"/>
<comment type="catalytic activity">
    <reaction evidence="1">
        <text>ATP + protein L-histidine = ADP + protein N-phospho-L-histidine.</text>
        <dbReference type="EC" id="2.7.13.3"/>
    </reaction>
</comment>
<dbReference type="PROSITE" id="PS50110">
    <property type="entry name" value="RESPONSE_REGULATORY"/>
    <property type="match status" value="1"/>
</dbReference>
<evidence type="ECO:0000256" key="1">
    <source>
        <dbReference type="ARBA" id="ARBA00000085"/>
    </source>
</evidence>
<keyword evidence="6" id="KW-1133">Transmembrane helix</keyword>
<feature type="modified residue" description="4-aspartylphosphate" evidence="5">
    <location>
        <position position="352"/>
    </location>
</feature>
<dbReference type="InterPro" id="IPR036890">
    <property type="entry name" value="HATPase_C_sf"/>
</dbReference>
<dbReference type="InterPro" id="IPR001789">
    <property type="entry name" value="Sig_transdc_resp-reg_receiver"/>
</dbReference>
<dbReference type="SUPFAM" id="SSF52172">
    <property type="entry name" value="CheY-like"/>
    <property type="match status" value="1"/>
</dbReference>
<dbReference type="PANTHER" id="PTHR45339">
    <property type="entry name" value="HYBRID SIGNAL TRANSDUCTION HISTIDINE KINASE J"/>
    <property type="match status" value="1"/>
</dbReference>
<keyword evidence="9" id="KW-0808">Transferase</keyword>
<keyword evidence="10" id="KW-1185">Reference proteome</keyword>
<evidence type="ECO:0000256" key="4">
    <source>
        <dbReference type="ARBA" id="ARBA00023012"/>
    </source>
</evidence>
<evidence type="ECO:0000256" key="5">
    <source>
        <dbReference type="PROSITE-ProRule" id="PRU00169"/>
    </source>
</evidence>
<evidence type="ECO:0000259" key="7">
    <source>
        <dbReference type="PROSITE" id="PS50109"/>
    </source>
</evidence>
<dbReference type="InterPro" id="IPR011006">
    <property type="entry name" value="CheY-like_superfamily"/>
</dbReference>
<name>A0A1H4GBA4_9SPHI</name>
<evidence type="ECO:0000256" key="3">
    <source>
        <dbReference type="ARBA" id="ARBA00022553"/>
    </source>
</evidence>
<dbReference type="InterPro" id="IPR003594">
    <property type="entry name" value="HATPase_dom"/>
</dbReference>
<dbReference type="CDD" id="cd00082">
    <property type="entry name" value="HisKA"/>
    <property type="match status" value="1"/>
</dbReference>
<dbReference type="SMART" id="SM00448">
    <property type="entry name" value="REC"/>
    <property type="match status" value="1"/>
</dbReference>
<dbReference type="GO" id="GO:0000155">
    <property type="term" value="F:phosphorelay sensor kinase activity"/>
    <property type="evidence" value="ECO:0007669"/>
    <property type="project" value="InterPro"/>
</dbReference>
<evidence type="ECO:0000259" key="8">
    <source>
        <dbReference type="PROSITE" id="PS50110"/>
    </source>
</evidence>
<dbReference type="SUPFAM" id="SSF47384">
    <property type="entry name" value="Homodimeric domain of signal transducing histidine kinase"/>
    <property type="match status" value="1"/>
</dbReference>
<dbReference type="Proteomes" id="UP000198850">
    <property type="component" value="Unassembled WGS sequence"/>
</dbReference>
<evidence type="ECO:0000256" key="6">
    <source>
        <dbReference type="SAM" id="Phobius"/>
    </source>
</evidence>
<sequence length="423" mass="46922">MLHPLPQGLNDLYVIINFLVILFAHYYFHGVLYSTLQEKDVLNEELAEVATAKSNFLSMMSHELRTPLNSVIGIASLLADDNHNAQQKEQLQGLKFSAKGLLALVSNILDVNKLDSGKLELEEVPFNLGMLLKGITTGMAYVADEKGLQVLLEVDESIRQKDFAGDPTRLSQVMYNLVGNAIKFTKDGRVTLRAKLTGQSGDVFTIKMDVADTGIGISKSQQDKIFDPFVQASQNTTRKYGGTGLGLSIVKQLVNMFGSEIRVASTTGEGSCFYFDIALREVTVRQREDEKKGTDEAALSGLKILAAEDNVMNIFFMRQLFKRWGIQADIVENGEQVLHALKKQDYDLILMDMHMQVMDGIEATKAIRLLPDPGKANIYIIALTGSVSDNVQTRVLESGMNDYLSKPFQLDDLKSKLLARARC</sequence>
<dbReference type="PRINTS" id="PR00344">
    <property type="entry name" value="BCTRLSENSOR"/>
</dbReference>
<feature type="domain" description="Histidine kinase" evidence="7">
    <location>
        <begin position="59"/>
        <end position="281"/>
    </location>
</feature>
<dbReference type="InterPro" id="IPR005467">
    <property type="entry name" value="His_kinase_dom"/>
</dbReference>
<dbReference type="Pfam" id="PF00072">
    <property type="entry name" value="Response_reg"/>
    <property type="match status" value="1"/>
</dbReference>
<organism evidence="9 10">
    <name type="scientific">Pedobacter hartonius</name>
    <dbReference type="NCBI Taxonomy" id="425514"/>
    <lineage>
        <taxon>Bacteria</taxon>
        <taxon>Pseudomonadati</taxon>
        <taxon>Bacteroidota</taxon>
        <taxon>Sphingobacteriia</taxon>
        <taxon>Sphingobacteriales</taxon>
        <taxon>Sphingobacteriaceae</taxon>
        <taxon>Pedobacter</taxon>
    </lineage>
</organism>
<dbReference type="PROSITE" id="PS50109">
    <property type="entry name" value="HIS_KIN"/>
    <property type="match status" value="1"/>
</dbReference>
<protein>
    <recommendedName>
        <fullName evidence="2">histidine kinase</fullName>
        <ecNumber evidence="2">2.7.13.3</ecNumber>
    </recommendedName>
</protein>
<dbReference type="InterPro" id="IPR036097">
    <property type="entry name" value="HisK_dim/P_sf"/>
</dbReference>
<feature type="transmembrane region" description="Helical" evidence="6">
    <location>
        <begin position="12"/>
        <end position="28"/>
    </location>
</feature>
<evidence type="ECO:0000313" key="10">
    <source>
        <dbReference type="Proteomes" id="UP000198850"/>
    </source>
</evidence>
<gene>
    <name evidence="9" type="ORF">SAMN05443550_109180</name>
</gene>
<dbReference type="CDD" id="cd16922">
    <property type="entry name" value="HATPase_EvgS-ArcB-TorS-like"/>
    <property type="match status" value="1"/>
</dbReference>
<dbReference type="SUPFAM" id="SSF55874">
    <property type="entry name" value="ATPase domain of HSP90 chaperone/DNA topoisomerase II/histidine kinase"/>
    <property type="match status" value="1"/>
</dbReference>
<accession>A0A1H4GBA4</accession>
<dbReference type="SMART" id="SM00388">
    <property type="entry name" value="HisKA"/>
    <property type="match status" value="1"/>
</dbReference>
<feature type="domain" description="Response regulatory" evidence="8">
    <location>
        <begin position="303"/>
        <end position="421"/>
    </location>
</feature>
<dbReference type="OrthoDB" id="9811889at2"/>
<proteinExistence type="predicted"/>
<dbReference type="InterPro" id="IPR003661">
    <property type="entry name" value="HisK_dim/P_dom"/>
</dbReference>
<reference evidence="9 10" key="1">
    <citation type="submission" date="2016-10" db="EMBL/GenBank/DDBJ databases">
        <authorList>
            <person name="de Groot N.N."/>
        </authorList>
    </citation>
    <scope>NUCLEOTIDE SEQUENCE [LARGE SCALE GENOMIC DNA]</scope>
    <source>
        <strain evidence="9 10">DSM 19033</strain>
    </source>
</reference>
<dbReference type="EC" id="2.7.13.3" evidence="2"/>
<dbReference type="InterPro" id="IPR004358">
    <property type="entry name" value="Sig_transdc_His_kin-like_C"/>
</dbReference>
<dbReference type="FunFam" id="3.30.565.10:FF:000010">
    <property type="entry name" value="Sensor histidine kinase RcsC"/>
    <property type="match status" value="1"/>
</dbReference>